<evidence type="ECO:0000313" key="3">
    <source>
        <dbReference type="EMBL" id="PSJ38371.1"/>
    </source>
</evidence>
<keyword evidence="1" id="KW-0812">Transmembrane</keyword>
<feature type="transmembrane region" description="Helical" evidence="1">
    <location>
        <begin position="71"/>
        <end position="90"/>
    </location>
</feature>
<feature type="transmembrane region" description="Helical" evidence="1">
    <location>
        <begin position="102"/>
        <end position="122"/>
    </location>
</feature>
<feature type="transmembrane region" description="Helical" evidence="1">
    <location>
        <begin position="44"/>
        <end position="64"/>
    </location>
</feature>
<dbReference type="Proteomes" id="UP000241167">
    <property type="component" value="Unassembled WGS sequence"/>
</dbReference>
<dbReference type="AlphaFoldDB" id="A0A2P7QK93"/>
<gene>
    <name evidence="3" type="ORF">C7I55_18130</name>
</gene>
<comment type="caution">
    <text evidence="3">The sequence shown here is derived from an EMBL/GenBank/DDBJ whole genome shotgun (WGS) entry which is preliminary data.</text>
</comment>
<feature type="transmembrane region" description="Helical" evidence="1">
    <location>
        <begin position="129"/>
        <end position="148"/>
    </location>
</feature>
<reference evidence="3 4" key="1">
    <citation type="submission" date="2018-03" db="EMBL/GenBank/DDBJ databases">
        <title>The draft genome of Sphingosinicella sp. GL-C-18.</title>
        <authorList>
            <person name="Liu L."/>
            <person name="Li L."/>
            <person name="Liang L."/>
            <person name="Zhang X."/>
            <person name="Wang T."/>
        </authorList>
    </citation>
    <scope>NUCLEOTIDE SEQUENCE [LARGE SCALE GENOMIC DNA]</scope>
    <source>
        <strain evidence="3 4">GL-C-18</strain>
    </source>
</reference>
<dbReference type="RefSeq" id="WP_106514439.1">
    <property type="nucleotide sequence ID" value="NZ_PXYI01000006.1"/>
</dbReference>
<sequence>MRRPTSADAARLCVVFGLAAGLALVELLFGILQHYPQAAPRAEALDVLAVRPWLLVPLALAAARLSLPWRIGGYSAFLLIAGLTESLYVVRMGNPDPWPEMVRGWTAAILLLAAVDLALHLARRTRTGWAPIALGAAILLLFAFPPALAPYRAIVLGGAADRPAQTQPDLLLMTALPIVWGEGGAFDPRSQPALAYRALQEEFAIRPIDSLDARTLRGAGLLLLAQPRWLAPAELVAVDDWVRAGGRILILTDPQLIWPTGLPLGDIRRPPPVGLLKPLLDHWGVALDGPQAGEVVVVDSGRRLVLDRPGRFAATGESCRVLGSWRAECRLGAGRATLIADADLLRDDLWAAAGADGGAMHRRLADNPLAVADLLDRLSGIDRGRVRAPVHWANPTMSPRRALILAILPLLAVLAVALAASGLLHRGRSA</sequence>
<feature type="transmembrane region" description="Helical" evidence="1">
    <location>
        <begin position="12"/>
        <end position="32"/>
    </location>
</feature>
<keyword evidence="4" id="KW-1185">Reference proteome</keyword>
<dbReference type="OrthoDB" id="7390937at2"/>
<evidence type="ECO:0000259" key="2">
    <source>
        <dbReference type="Pfam" id="PF09822"/>
    </source>
</evidence>
<protein>
    <recommendedName>
        <fullName evidence="2">ABC-type uncharacterized transport system domain-containing protein</fullName>
    </recommendedName>
</protein>
<name>A0A2P7QK93_9SPHN</name>
<proteinExistence type="predicted"/>
<keyword evidence="1" id="KW-1133">Transmembrane helix</keyword>
<dbReference type="InterPro" id="IPR019196">
    <property type="entry name" value="ABC_transp_unknown"/>
</dbReference>
<evidence type="ECO:0000256" key="1">
    <source>
        <dbReference type="SAM" id="Phobius"/>
    </source>
</evidence>
<dbReference type="Pfam" id="PF09822">
    <property type="entry name" value="ABC_transp_aux"/>
    <property type="match status" value="1"/>
</dbReference>
<accession>A0A2P7QK93</accession>
<evidence type="ECO:0000313" key="4">
    <source>
        <dbReference type="Proteomes" id="UP000241167"/>
    </source>
</evidence>
<keyword evidence="1" id="KW-0472">Membrane</keyword>
<feature type="transmembrane region" description="Helical" evidence="1">
    <location>
        <begin position="403"/>
        <end position="424"/>
    </location>
</feature>
<organism evidence="3 4">
    <name type="scientific">Allosphingosinicella deserti</name>
    <dbReference type="NCBI Taxonomy" id="2116704"/>
    <lineage>
        <taxon>Bacteria</taxon>
        <taxon>Pseudomonadati</taxon>
        <taxon>Pseudomonadota</taxon>
        <taxon>Alphaproteobacteria</taxon>
        <taxon>Sphingomonadales</taxon>
        <taxon>Sphingomonadaceae</taxon>
        <taxon>Allosphingosinicella</taxon>
    </lineage>
</organism>
<feature type="domain" description="ABC-type uncharacterised transport system" evidence="2">
    <location>
        <begin position="189"/>
        <end position="288"/>
    </location>
</feature>
<dbReference type="EMBL" id="PXYI01000006">
    <property type="protein sequence ID" value="PSJ38371.1"/>
    <property type="molecule type" value="Genomic_DNA"/>
</dbReference>